<evidence type="ECO:0000256" key="1">
    <source>
        <dbReference type="SAM" id="MobiDB-lite"/>
    </source>
</evidence>
<protein>
    <submittedName>
        <fullName evidence="2">Uncharacterized protein</fullName>
    </submittedName>
</protein>
<organism evidence="2 3">
    <name type="scientific">Cercospora zeae-maydis SCOH1-5</name>
    <dbReference type="NCBI Taxonomy" id="717836"/>
    <lineage>
        <taxon>Eukaryota</taxon>
        <taxon>Fungi</taxon>
        <taxon>Dikarya</taxon>
        <taxon>Ascomycota</taxon>
        <taxon>Pezizomycotina</taxon>
        <taxon>Dothideomycetes</taxon>
        <taxon>Dothideomycetidae</taxon>
        <taxon>Mycosphaerellales</taxon>
        <taxon>Mycosphaerellaceae</taxon>
        <taxon>Cercospora</taxon>
    </lineage>
</organism>
<feature type="compositionally biased region" description="Basic residues" evidence="1">
    <location>
        <begin position="102"/>
        <end position="114"/>
    </location>
</feature>
<evidence type="ECO:0000313" key="2">
    <source>
        <dbReference type="EMBL" id="KAF2208836.1"/>
    </source>
</evidence>
<name>A0A6A6F4Z1_9PEZI</name>
<proteinExistence type="predicted"/>
<dbReference type="EMBL" id="ML992691">
    <property type="protein sequence ID" value="KAF2208836.1"/>
    <property type="molecule type" value="Genomic_DNA"/>
</dbReference>
<feature type="region of interest" description="Disordered" evidence="1">
    <location>
        <begin position="56"/>
        <end position="146"/>
    </location>
</feature>
<evidence type="ECO:0000313" key="3">
    <source>
        <dbReference type="Proteomes" id="UP000799539"/>
    </source>
</evidence>
<dbReference type="Proteomes" id="UP000799539">
    <property type="component" value="Unassembled WGS sequence"/>
</dbReference>
<dbReference type="OrthoDB" id="5403747at2759"/>
<gene>
    <name evidence="2" type="ORF">CERZMDRAFT_101046</name>
</gene>
<accession>A0A6A6F4Z1</accession>
<sequence>MSGNDFTDREKQIMSFAWQCFEGEPKLDYKKLAGLAGMSNPVSASNAWGRIKKKLAAQAGAVPADGEADSSSATKATPGKKRGRKALGEGEGGAETPSKACQKTKSKAGKGKKSGKGDTDEDNVEVAIDAIKTEKAEDDDSEDDRL</sequence>
<feature type="compositionally biased region" description="Acidic residues" evidence="1">
    <location>
        <begin position="136"/>
        <end position="146"/>
    </location>
</feature>
<keyword evidence="3" id="KW-1185">Reference proteome</keyword>
<reference evidence="2" key="1">
    <citation type="journal article" date="2020" name="Stud. Mycol.">
        <title>101 Dothideomycetes genomes: a test case for predicting lifestyles and emergence of pathogens.</title>
        <authorList>
            <person name="Haridas S."/>
            <person name="Albert R."/>
            <person name="Binder M."/>
            <person name="Bloem J."/>
            <person name="Labutti K."/>
            <person name="Salamov A."/>
            <person name="Andreopoulos B."/>
            <person name="Baker S."/>
            <person name="Barry K."/>
            <person name="Bills G."/>
            <person name="Bluhm B."/>
            <person name="Cannon C."/>
            <person name="Castanera R."/>
            <person name="Culley D."/>
            <person name="Daum C."/>
            <person name="Ezra D."/>
            <person name="Gonzalez J."/>
            <person name="Henrissat B."/>
            <person name="Kuo A."/>
            <person name="Liang C."/>
            <person name="Lipzen A."/>
            <person name="Lutzoni F."/>
            <person name="Magnuson J."/>
            <person name="Mondo S."/>
            <person name="Nolan M."/>
            <person name="Ohm R."/>
            <person name="Pangilinan J."/>
            <person name="Park H.-J."/>
            <person name="Ramirez L."/>
            <person name="Alfaro M."/>
            <person name="Sun H."/>
            <person name="Tritt A."/>
            <person name="Yoshinaga Y."/>
            <person name="Zwiers L.-H."/>
            <person name="Turgeon B."/>
            <person name="Goodwin S."/>
            <person name="Spatafora J."/>
            <person name="Crous P."/>
            <person name="Grigoriev I."/>
        </authorList>
    </citation>
    <scope>NUCLEOTIDE SEQUENCE</scope>
    <source>
        <strain evidence="2">SCOH1-5</strain>
    </source>
</reference>
<dbReference type="AlphaFoldDB" id="A0A6A6F4Z1"/>